<name>A0A444U9J5_ACIRT</name>
<feature type="compositionally biased region" description="Basic and acidic residues" evidence="1">
    <location>
        <begin position="155"/>
        <end position="190"/>
    </location>
</feature>
<feature type="compositionally biased region" description="Low complexity" evidence="1">
    <location>
        <begin position="144"/>
        <end position="154"/>
    </location>
</feature>
<dbReference type="GO" id="GO:0005522">
    <property type="term" value="F:profilin binding"/>
    <property type="evidence" value="ECO:0007669"/>
    <property type="project" value="TreeGrafter"/>
</dbReference>
<dbReference type="SMART" id="SM00461">
    <property type="entry name" value="WH1"/>
    <property type="match status" value="1"/>
</dbReference>
<gene>
    <name evidence="3" type="ORF">EOD39_6628</name>
</gene>
<dbReference type="InterPro" id="IPR000697">
    <property type="entry name" value="WH1/EVH1_dom"/>
</dbReference>
<evidence type="ECO:0000313" key="3">
    <source>
        <dbReference type="EMBL" id="RXM31845.1"/>
    </source>
</evidence>
<dbReference type="Pfam" id="PF00568">
    <property type="entry name" value="WH1"/>
    <property type="match status" value="1"/>
</dbReference>
<dbReference type="Gene3D" id="2.30.29.30">
    <property type="entry name" value="Pleckstrin-homology domain (PH domain)/Phosphotyrosine-binding domain (PTB)"/>
    <property type="match status" value="1"/>
</dbReference>
<dbReference type="InterPro" id="IPR011993">
    <property type="entry name" value="PH-like_dom_sf"/>
</dbReference>
<protein>
    <submittedName>
        <fullName evidence="3">Vasodilator-stimulated phosphoprotein</fullName>
    </submittedName>
</protein>
<accession>A0A444U9J5</accession>
<dbReference type="AlphaFoldDB" id="A0A444U9J5"/>
<reference evidence="3 4" key="1">
    <citation type="submission" date="2019-01" db="EMBL/GenBank/DDBJ databases">
        <title>Draft Genome and Complete Hox-Cluster Characterization of the Sterlet Sturgeon (Acipenser ruthenus).</title>
        <authorList>
            <person name="Wei Q."/>
        </authorList>
    </citation>
    <scope>NUCLEOTIDE SEQUENCE [LARGE SCALE GENOMIC DNA]</scope>
    <source>
        <strain evidence="3">WHYD16114868_AA</strain>
        <tissue evidence="3">Blood</tissue>
    </source>
</reference>
<proteinExistence type="predicted"/>
<evidence type="ECO:0000259" key="2">
    <source>
        <dbReference type="SMART" id="SM00461"/>
    </source>
</evidence>
<dbReference type="Proteomes" id="UP000289886">
    <property type="component" value="Unassembled WGS sequence"/>
</dbReference>
<dbReference type="GO" id="GO:0017124">
    <property type="term" value="F:SH3 domain binding"/>
    <property type="evidence" value="ECO:0007669"/>
    <property type="project" value="TreeGrafter"/>
</dbReference>
<keyword evidence="4" id="KW-1185">Reference proteome</keyword>
<dbReference type="PANTHER" id="PTHR11202:SF12">
    <property type="entry name" value="VASODILATOR-STIMULATED PHOSPHOPROTEIN"/>
    <property type="match status" value="1"/>
</dbReference>
<organism evidence="3 4">
    <name type="scientific">Acipenser ruthenus</name>
    <name type="common">Sterlet sturgeon</name>
    <dbReference type="NCBI Taxonomy" id="7906"/>
    <lineage>
        <taxon>Eukaryota</taxon>
        <taxon>Metazoa</taxon>
        <taxon>Chordata</taxon>
        <taxon>Craniata</taxon>
        <taxon>Vertebrata</taxon>
        <taxon>Euteleostomi</taxon>
        <taxon>Actinopterygii</taxon>
        <taxon>Chondrostei</taxon>
        <taxon>Acipenseriformes</taxon>
        <taxon>Acipenseridae</taxon>
        <taxon>Acipenser</taxon>
    </lineage>
</organism>
<dbReference type="EMBL" id="SCEB01215000">
    <property type="protein sequence ID" value="RXM31845.1"/>
    <property type="molecule type" value="Genomic_DNA"/>
</dbReference>
<dbReference type="SUPFAM" id="SSF50729">
    <property type="entry name" value="PH domain-like"/>
    <property type="match status" value="1"/>
</dbReference>
<feature type="domain" description="WH1" evidence="2">
    <location>
        <begin position="28"/>
        <end position="113"/>
    </location>
</feature>
<feature type="region of interest" description="Disordered" evidence="1">
    <location>
        <begin position="113"/>
        <end position="221"/>
    </location>
</feature>
<dbReference type="PANTHER" id="PTHR11202">
    <property type="entry name" value="SPROUTY-RELATED, EVH1 DOMAIN-CONTAINING PROTEIN FAMILY MEMBER"/>
    <property type="match status" value="1"/>
</dbReference>
<evidence type="ECO:0000313" key="4">
    <source>
        <dbReference type="Proteomes" id="UP000289886"/>
    </source>
</evidence>
<sequence>MLPGSGREGVSAAWLREGGGECCLALVVRETSICQARATVMIYDDSSKKWLPAGTGPQVLSRVQIYHSPAGNSFRVVGRKMQPDQQVRLRYTNQYRETSIDLPQPRWELLQSGGAQDAVRPAGTLPSPRIQNGPTPEELEQQRRQQLLEQQQRQEQLEREQREQLERERRGSSAGERREREEGLQSRCEETEGEEGLQSRESSWREEGLQCRRPVLSDQPV</sequence>
<comment type="caution">
    <text evidence="3">The sequence shown here is derived from an EMBL/GenBank/DDBJ whole genome shotgun (WGS) entry which is preliminary data.</text>
</comment>
<evidence type="ECO:0000256" key="1">
    <source>
        <dbReference type="SAM" id="MobiDB-lite"/>
    </source>
</evidence>